<sequence length="164" mass="18617">MDKFIIKVAALRQCSGSGRRNYDSNFAFAPSHRIASHFPSIQPPRPPIIKGTHHAERIQHNSWPSASSLFTRTKIITISTASPPSHLCTDTSTSTQPPRHIPIFPTIHIPSRSQPHHDINQRFKLRSPPPKKQKQKQKQKQKKKKKETNPRPTHPSKPKPNSTT</sequence>
<protein>
    <submittedName>
        <fullName evidence="2">Uncharacterized protein</fullName>
    </submittedName>
</protein>
<proteinExistence type="predicted"/>
<dbReference type="RefSeq" id="XP_043036116.1">
    <property type="nucleotide sequence ID" value="XM_043179463.1"/>
</dbReference>
<reference evidence="2" key="1">
    <citation type="submission" date="2020-11" db="EMBL/GenBank/DDBJ databases">
        <title>Adaptations for nitrogen fixation in a non-lichenized fungal sporocarp promotes dispersal by wood-feeding termites.</title>
        <authorList>
            <consortium name="DOE Joint Genome Institute"/>
            <person name="Koch R.A."/>
            <person name="Yoon G."/>
            <person name="Arayal U."/>
            <person name="Lail K."/>
            <person name="Amirebrahimi M."/>
            <person name="Labutti K."/>
            <person name="Lipzen A."/>
            <person name="Riley R."/>
            <person name="Barry K."/>
            <person name="Henrissat B."/>
            <person name="Grigoriev I.V."/>
            <person name="Herr J.R."/>
            <person name="Aime M.C."/>
        </authorList>
    </citation>
    <scope>NUCLEOTIDE SEQUENCE</scope>
    <source>
        <strain evidence="2">MCA 3950</strain>
    </source>
</reference>
<dbReference type="Proteomes" id="UP000812287">
    <property type="component" value="Unassembled WGS sequence"/>
</dbReference>
<comment type="caution">
    <text evidence="2">The sequence shown here is derived from an EMBL/GenBank/DDBJ whole genome shotgun (WGS) entry which is preliminary data.</text>
</comment>
<feature type="compositionally biased region" description="Basic residues" evidence="1">
    <location>
        <begin position="123"/>
        <end position="146"/>
    </location>
</feature>
<keyword evidence="3" id="KW-1185">Reference proteome</keyword>
<dbReference type="GeneID" id="66101757"/>
<evidence type="ECO:0000313" key="2">
    <source>
        <dbReference type="EMBL" id="KAG7442616.1"/>
    </source>
</evidence>
<feature type="region of interest" description="Disordered" evidence="1">
    <location>
        <begin position="104"/>
        <end position="164"/>
    </location>
</feature>
<dbReference type="EMBL" id="MU250550">
    <property type="protein sequence ID" value="KAG7442616.1"/>
    <property type="molecule type" value="Genomic_DNA"/>
</dbReference>
<name>A0A9P7VME3_9AGAR</name>
<evidence type="ECO:0000313" key="3">
    <source>
        <dbReference type="Proteomes" id="UP000812287"/>
    </source>
</evidence>
<evidence type="ECO:0000256" key="1">
    <source>
        <dbReference type="SAM" id="MobiDB-lite"/>
    </source>
</evidence>
<organism evidence="2 3">
    <name type="scientific">Guyanagaster necrorhizus</name>
    <dbReference type="NCBI Taxonomy" id="856835"/>
    <lineage>
        <taxon>Eukaryota</taxon>
        <taxon>Fungi</taxon>
        <taxon>Dikarya</taxon>
        <taxon>Basidiomycota</taxon>
        <taxon>Agaricomycotina</taxon>
        <taxon>Agaricomycetes</taxon>
        <taxon>Agaricomycetidae</taxon>
        <taxon>Agaricales</taxon>
        <taxon>Marasmiineae</taxon>
        <taxon>Physalacriaceae</taxon>
        <taxon>Guyanagaster</taxon>
    </lineage>
</organism>
<accession>A0A9P7VME3</accession>
<dbReference type="AlphaFoldDB" id="A0A9P7VME3"/>
<gene>
    <name evidence="2" type="ORF">BT62DRAFT_1079213</name>
</gene>